<dbReference type="Gene3D" id="3.30.160.20">
    <property type="match status" value="1"/>
</dbReference>
<keyword evidence="2" id="KW-0488">Methylation</keyword>
<protein>
    <submittedName>
        <fullName evidence="4">Peptide chain release factor 1</fullName>
    </submittedName>
</protein>
<sequence>MNKKLLFSVTKNDCEFQYFRAGGPGGQKQNKTSSAVRCIHRPSGAVGECREERSQITNKRRAFKRMAESPKFQIWARKTAEEISNKKSIDEIIEEQMNEKNLHIEIRDENGKWILFSEKDVVSE</sequence>
<evidence type="ECO:0000259" key="3">
    <source>
        <dbReference type="Pfam" id="PF00472"/>
    </source>
</evidence>
<dbReference type="EMBL" id="MWDB01000007">
    <property type="protein sequence ID" value="OQB42006.1"/>
    <property type="molecule type" value="Genomic_DNA"/>
</dbReference>
<reference evidence="4" key="1">
    <citation type="submission" date="2017-02" db="EMBL/GenBank/DDBJ databases">
        <title>Delving into the versatile metabolic prowess of the omnipresent phylum Bacteroidetes.</title>
        <authorList>
            <person name="Nobu M.K."/>
            <person name="Mei R."/>
            <person name="Narihiro T."/>
            <person name="Kuroda K."/>
            <person name="Liu W.-T."/>
        </authorList>
    </citation>
    <scope>NUCLEOTIDE SEQUENCE</scope>
    <source>
        <strain evidence="4">ADurb.Bin160</strain>
    </source>
</reference>
<dbReference type="PANTHER" id="PTHR43804">
    <property type="entry name" value="LD18447P"/>
    <property type="match status" value="1"/>
</dbReference>
<dbReference type="Proteomes" id="UP000485621">
    <property type="component" value="Unassembled WGS sequence"/>
</dbReference>
<dbReference type="GO" id="GO:0003747">
    <property type="term" value="F:translation release factor activity"/>
    <property type="evidence" value="ECO:0007669"/>
    <property type="project" value="InterPro"/>
</dbReference>
<evidence type="ECO:0000256" key="2">
    <source>
        <dbReference type="ARBA" id="ARBA00022481"/>
    </source>
</evidence>
<dbReference type="InterPro" id="IPR045853">
    <property type="entry name" value="Pep_chain_release_fac_I_sf"/>
</dbReference>
<feature type="domain" description="Prokaryotic-type class I peptide chain release factors" evidence="3">
    <location>
        <begin position="7"/>
        <end position="105"/>
    </location>
</feature>
<dbReference type="SUPFAM" id="SSF75620">
    <property type="entry name" value="Release factor"/>
    <property type="match status" value="1"/>
</dbReference>
<gene>
    <name evidence="4" type="primary">prfA_1</name>
    <name evidence="4" type="ORF">BWY04_00492</name>
</gene>
<evidence type="ECO:0000313" key="4">
    <source>
        <dbReference type="EMBL" id="OQB42006.1"/>
    </source>
</evidence>
<organism evidence="4">
    <name type="scientific">candidate division CPR1 bacterium ADurb.Bin160</name>
    <dbReference type="NCBI Taxonomy" id="1852826"/>
    <lineage>
        <taxon>Bacteria</taxon>
        <taxon>candidate division CPR1</taxon>
    </lineage>
</organism>
<evidence type="ECO:0000256" key="1">
    <source>
        <dbReference type="ARBA" id="ARBA00010835"/>
    </source>
</evidence>
<dbReference type="Pfam" id="PF00472">
    <property type="entry name" value="RF-1"/>
    <property type="match status" value="1"/>
</dbReference>
<comment type="similarity">
    <text evidence="1">Belongs to the prokaryotic/mitochondrial release factor family.</text>
</comment>
<name>A0A1V5ZPL1_9BACT</name>
<dbReference type="InterPro" id="IPR000352">
    <property type="entry name" value="Pep_chain_release_fac_I"/>
</dbReference>
<dbReference type="InterPro" id="IPR050057">
    <property type="entry name" value="Prokaryotic/Mito_RF"/>
</dbReference>
<proteinExistence type="inferred from homology"/>
<dbReference type="AlphaFoldDB" id="A0A1V5ZPL1"/>
<accession>A0A1V5ZPL1</accession>
<dbReference type="PANTHER" id="PTHR43804:SF7">
    <property type="entry name" value="LD18447P"/>
    <property type="match status" value="1"/>
</dbReference>
<comment type="caution">
    <text evidence="4">The sequence shown here is derived from an EMBL/GenBank/DDBJ whole genome shotgun (WGS) entry which is preliminary data.</text>
</comment>